<evidence type="ECO:0000256" key="2">
    <source>
        <dbReference type="ARBA" id="ARBA00022692"/>
    </source>
</evidence>
<feature type="transmembrane region" description="Helical" evidence="5">
    <location>
        <begin position="132"/>
        <end position="150"/>
    </location>
</feature>
<dbReference type="Pfam" id="PF13520">
    <property type="entry name" value="AA_permease_2"/>
    <property type="match status" value="1"/>
</dbReference>
<dbReference type="GO" id="GO:0015179">
    <property type="term" value="F:L-amino acid transmembrane transporter activity"/>
    <property type="evidence" value="ECO:0007669"/>
    <property type="project" value="TreeGrafter"/>
</dbReference>
<comment type="caution">
    <text evidence="6">The sequence shown here is derived from an EMBL/GenBank/DDBJ whole genome shotgun (WGS) entry which is preliminary data.</text>
</comment>
<sequence>MLNNEKDADEYERPEAIALSDGASVKSVGFAHGSVDSPAPDPTDDDTGLVRTMGPWSGIALVCGLMVGSGIFSTPATVLVHAGSAGMAMVIWGIGALVTLCGALSYTELGSMLPQSGGEQAYLDYAFRKPRALLAFLFCFCMIVCIRPGSAAANSTVFGKYILYAAYGPRSDITNTYIADNFDWLARALAILCLSSIAILNCLSVKWSLWVHNTLTWIKLLTLLLISITGLVIVSGVTNVQRSSLLSEGFQHTSGDLNYTAKGLFAALWAYDGWNNLNYSLGELKRPRRNLPICVVGGVSLITVLYLLTNVAYFSVISMADAEDAREVLAGRWGDLVFGTTFGRIVIPLAIAVSCLGSVSAMTFTVARIILVAAQNQYMPFSDRLAQLHPRFKTPMYCVVIQWVLAMIYLLAPPPGEVFEFLVDMQSYPTWLFYGLSLVGLIWLRRREPLMERPFKVWLLMPAIFILATAFLCIFPFVPPSAADASDTGVPYFLSSLLGALYVLLGIPVWYFLVYKKNRSSTESSSDLASDKSYDAAITKLVDDTNKEDPMLVVKE</sequence>
<protein>
    <recommendedName>
        <fullName evidence="8">Amino acid/polyamine transporter I</fullName>
    </recommendedName>
</protein>
<gene>
    <name evidence="6" type="ORF">H4R34_003023</name>
</gene>
<organism evidence="6 7">
    <name type="scientific">Dimargaris verticillata</name>
    <dbReference type="NCBI Taxonomy" id="2761393"/>
    <lineage>
        <taxon>Eukaryota</taxon>
        <taxon>Fungi</taxon>
        <taxon>Fungi incertae sedis</taxon>
        <taxon>Zoopagomycota</taxon>
        <taxon>Kickxellomycotina</taxon>
        <taxon>Dimargaritomycetes</taxon>
        <taxon>Dimargaritales</taxon>
        <taxon>Dimargaritaceae</taxon>
        <taxon>Dimargaris</taxon>
    </lineage>
</organism>
<keyword evidence="7" id="KW-1185">Reference proteome</keyword>
<evidence type="ECO:0000313" key="7">
    <source>
        <dbReference type="Proteomes" id="UP001151582"/>
    </source>
</evidence>
<keyword evidence="4 5" id="KW-0472">Membrane</keyword>
<dbReference type="InterPro" id="IPR050598">
    <property type="entry name" value="AminoAcid_Transporter"/>
</dbReference>
<keyword evidence="2 5" id="KW-0812">Transmembrane</keyword>
<feature type="transmembrane region" description="Helical" evidence="5">
    <location>
        <begin position="345"/>
        <end position="373"/>
    </location>
</feature>
<feature type="transmembrane region" description="Helical" evidence="5">
    <location>
        <begin position="490"/>
        <end position="513"/>
    </location>
</feature>
<evidence type="ECO:0000256" key="4">
    <source>
        <dbReference type="ARBA" id="ARBA00023136"/>
    </source>
</evidence>
<dbReference type="OrthoDB" id="5982228at2759"/>
<feature type="transmembrane region" description="Helical" evidence="5">
    <location>
        <begin position="457"/>
        <end position="478"/>
    </location>
</feature>
<name>A0A9W8E8N3_9FUNG</name>
<dbReference type="PANTHER" id="PTHR11785">
    <property type="entry name" value="AMINO ACID TRANSPORTER"/>
    <property type="match status" value="1"/>
</dbReference>
<dbReference type="GO" id="GO:0016020">
    <property type="term" value="C:membrane"/>
    <property type="evidence" value="ECO:0007669"/>
    <property type="project" value="UniProtKB-SubCell"/>
</dbReference>
<evidence type="ECO:0008006" key="8">
    <source>
        <dbReference type="Google" id="ProtNLM"/>
    </source>
</evidence>
<reference evidence="6" key="1">
    <citation type="submission" date="2022-07" db="EMBL/GenBank/DDBJ databases">
        <title>Phylogenomic reconstructions and comparative analyses of Kickxellomycotina fungi.</title>
        <authorList>
            <person name="Reynolds N.K."/>
            <person name="Stajich J.E."/>
            <person name="Barry K."/>
            <person name="Grigoriev I.V."/>
            <person name="Crous P."/>
            <person name="Smith M.E."/>
        </authorList>
    </citation>
    <scope>NUCLEOTIDE SEQUENCE</scope>
    <source>
        <strain evidence="6">RSA 567</strain>
    </source>
</reference>
<keyword evidence="3 5" id="KW-1133">Transmembrane helix</keyword>
<feature type="transmembrane region" description="Helical" evidence="5">
    <location>
        <begin position="217"/>
        <end position="237"/>
    </location>
</feature>
<feature type="transmembrane region" description="Helical" evidence="5">
    <location>
        <begin position="184"/>
        <end position="205"/>
    </location>
</feature>
<feature type="transmembrane region" description="Helical" evidence="5">
    <location>
        <begin position="394"/>
        <end position="412"/>
    </location>
</feature>
<comment type="subcellular location">
    <subcellularLocation>
        <location evidence="1">Membrane</location>
        <topology evidence="1">Multi-pass membrane protein</topology>
    </subcellularLocation>
</comment>
<dbReference type="EMBL" id="JANBQB010000248">
    <property type="protein sequence ID" value="KAJ1978926.1"/>
    <property type="molecule type" value="Genomic_DNA"/>
</dbReference>
<feature type="transmembrane region" description="Helical" evidence="5">
    <location>
        <begin position="86"/>
        <end position="106"/>
    </location>
</feature>
<evidence type="ECO:0000313" key="6">
    <source>
        <dbReference type="EMBL" id="KAJ1978926.1"/>
    </source>
</evidence>
<dbReference type="Gene3D" id="1.20.1740.10">
    <property type="entry name" value="Amino acid/polyamine transporter I"/>
    <property type="match status" value="1"/>
</dbReference>
<dbReference type="PANTHER" id="PTHR11785:SF353">
    <property type="entry name" value="METHIONINE TRANSPORTER (EUROFUNG)"/>
    <property type="match status" value="1"/>
</dbReference>
<evidence type="ECO:0000256" key="1">
    <source>
        <dbReference type="ARBA" id="ARBA00004141"/>
    </source>
</evidence>
<dbReference type="Proteomes" id="UP001151582">
    <property type="component" value="Unassembled WGS sequence"/>
</dbReference>
<dbReference type="InterPro" id="IPR002293">
    <property type="entry name" value="AA/rel_permease1"/>
</dbReference>
<proteinExistence type="predicted"/>
<feature type="transmembrane region" description="Helical" evidence="5">
    <location>
        <begin position="428"/>
        <end position="445"/>
    </location>
</feature>
<dbReference type="PIRSF" id="PIRSF006060">
    <property type="entry name" value="AA_transporter"/>
    <property type="match status" value="1"/>
</dbReference>
<feature type="transmembrane region" description="Helical" evidence="5">
    <location>
        <begin position="59"/>
        <end position="80"/>
    </location>
</feature>
<dbReference type="AlphaFoldDB" id="A0A9W8E8N3"/>
<evidence type="ECO:0000256" key="5">
    <source>
        <dbReference type="SAM" id="Phobius"/>
    </source>
</evidence>
<evidence type="ECO:0000256" key="3">
    <source>
        <dbReference type="ARBA" id="ARBA00022989"/>
    </source>
</evidence>
<feature type="transmembrane region" description="Helical" evidence="5">
    <location>
        <begin position="295"/>
        <end position="316"/>
    </location>
</feature>
<accession>A0A9W8E8N3</accession>